<evidence type="ECO:0000256" key="2">
    <source>
        <dbReference type="SAM" id="Phobius"/>
    </source>
</evidence>
<protein>
    <submittedName>
        <fullName evidence="3">Uncharacterized protein</fullName>
    </submittedName>
</protein>
<dbReference type="STRING" id="1379680.GCA_001612615_04469"/>
<keyword evidence="2" id="KW-0472">Membrane</keyword>
<sequence>MGNPMPPGQGGYVPGQSNPYHGQVNPQQSPPPPYLGQPHPYGAPPPGMPAAVPPGYGPASRPSSGGAMERVAGGLLLVAALLAIVFRLANAFSSSYRFLWSDVMLALMILLAILTGICALAGMGARYPVLRALAAVAAGMLLSGMVEAVLGAAQFEFLFEDTYWLSIPCALAAFAATLATVVAAAARTAPAPRGPVPHQYPPQNQPPR</sequence>
<dbReference type="AlphaFoldDB" id="A0A285LXE2"/>
<dbReference type="OrthoDB" id="4564432at2"/>
<dbReference type="RefSeq" id="WP_143861586.1">
    <property type="nucleotide sequence ID" value="NZ_OBEG01000009.1"/>
</dbReference>
<feature type="transmembrane region" description="Helical" evidence="2">
    <location>
        <begin position="98"/>
        <end position="120"/>
    </location>
</feature>
<evidence type="ECO:0000313" key="4">
    <source>
        <dbReference type="Proteomes" id="UP000219565"/>
    </source>
</evidence>
<gene>
    <name evidence="3" type="ORF">SAMN04244553_6564</name>
</gene>
<dbReference type="EMBL" id="OBEG01000009">
    <property type="protein sequence ID" value="SNY89545.1"/>
    <property type="molecule type" value="Genomic_DNA"/>
</dbReference>
<evidence type="ECO:0000313" key="3">
    <source>
        <dbReference type="EMBL" id="SNY89545.1"/>
    </source>
</evidence>
<name>A0A285LXE2_9NOCA</name>
<keyword evidence="2" id="KW-1133">Transmembrane helix</keyword>
<feature type="transmembrane region" description="Helical" evidence="2">
    <location>
        <begin position="165"/>
        <end position="186"/>
    </location>
</feature>
<organism evidence="3 4">
    <name type="scientific">Nocardia amikacinitolerans</name>
    <dbReference type="NCBI Taxonomy" id="756689"/>
    <lineage>
        <taxon>Bacteria</taxon>
        <taxon>Bacillati</taxon>
        <taxon>Actinomycetota</taxon>
        <taxon>Actinomycetes</taxon>
        <taxon>Mycobacteriales</taxon>
        <taxon>Nocardiaceae</taxon>
        <taxon>Nocardia</taxon>
    </lineage>
</organism>
<keyword evidence="2" id="KW-0812">Transmembrane</keyword>
<evidence type="ECO:0000256" key="1">
    <source>
        <dbReference type="SAM" id="MobiDB-lite"/>
    </source>
</evidence>
<feature type="region of interest" description="Disordered" evidence="1">
    <location>
        <begin position="1"/>
        <end position="63"/>
    </location>
</feature>
<keyword evidence="4" id="KW-1185">Reference proteome</keyword>
<reference evidence="3 4" key="1">
    <citation type="submission" date="2017-09" db="EMBL/GenBank/DDBJ databases">
        <authorList>
            <person name="Ehlers B."/>
            <person name="Leendertz F.H."/>
        </authorList>
    </citation>
    <scope>NUCLEOTIDE SEQUENCE [LARGE SCALE GENOMIC DNA]</scope>
    <source>
        <strain evidence="3 4">DSM 45537</strain>
    </source>
</reference>
<feature type="transmembrane region" description="Helical" evidence="2">
    <location>
        <begin position="71"/>
        <end position="92"/>
    </location>
</feature>
<dbReference type="Proteomes" id="UP000219565">
    <property type="component" value="Unassembled WGS sequence"/>
</dbReference>
<proteinExistence type="predicted"/>
<accession>A0A285LXE2</accession>
<feature type="compositionally biased region" description="Pro residues" evidence="1">
    <location>
        <begin position="28"/>
        <end position="56"/>
    </location>
</feature>
<feature type="transmembrane region" description="Helical" evidence="2">
    <location>
        <begin position="132"/>
        <end position="153"/>
    </location>
</feature>